<keyword evidence="11" id="KW-1185">Reference proteome</keyword>
<feature type="repeat" description="TPR" evidence="6">
    <location>
        <begin position="27"/>
        <end position="60"/>
    </location>
</feature>
<dbReference type="SUPFAM" id="SSF46565">
    <property type="entry name" value="Chaperone J-domain"/>
    <property type="match status" value="1"/>
</dbReference>
<feature type="compositionally biased region" description="Basic and acidic residues" evidence="8">
    <location>
        <begin position="439"/>
        <end position="451"/>
    </location>
</feature>
<dbReference type="SMART" id="SM00028">
    <property type="entry name" value="TPR"/>
    <property type="match status" value="7"/>
</dbReference>
<dbReference type="Pfam" id="PF13414">
    <property type="entry name" value="TPR_11"/>
    <property type="match status" value="1"/>
</dbReference>
<dbReference type="GO" id="GO:0005788">
    <property type="term" value="C:endoplasmic reticulum lumen"/>
    <property type="evidence" value="ECO:0007669"/>
    <property type="project" value="UniProtKB-SubCell"/>
</dbReference>
<feature type="coiled-coil region" evidence="7">
    <location>
        <begin position="341"/>
        <end position="381"/>
    </location>
</feature>
<dbReference type="SMART" id="SM00271">
    <property type="entry name" value="DnaJ"/>
    <property type="match status" value="1"/>
</dbReference>
<protein>
    <submittedName>
        <fullName evidence="12">J domain-containing protein</fullName>
    </submittedName>
</protein>
<evidence type="ECO:0000256" key="5">
    <source>
        <dbReference type="ARBA" id="ARBA00022824"/>
    </source>
</evidence>
<dbReference type="InterPro" id="IPR001623">
    <property type="entry name" value="DnaJ_domain"/>
</dbReference>
<sequence length="489" mass="55955">MGALYLQLTTWLLYSIGCYVLATTAEIERHLEMGKQFLSKGQFADALTHYHAAIELDPTNYQTYYRRATVLLATGKSKAALPDLDKVVELKPDFTAALVQRGSVFLKLGELTKANADFWAAAKADPNDSQIDEKLRQVKLAEDYRNSAEEYVKANDCESAEQLLTKSIEFAQWDASLYRKRAKCYEQMGEIQKAINDIRTVTKLVPDSKQALFHMSELHYGLGDVESSLSQVRECLKLDPDDKQCFPHYKKVKKLAKMRGSLVEFAAKEKWMECLEKAQQILKFETKNDAVQLEVFRYSCKCNTNLGHLSEAIFECTEVLNKIDENDLEALIDRAEAYILNEQFEDAVRDYEKAVNSHEESRKAKEGLNKAQRLLKQSKKRDYYKILGVKRNANKREIMKAYRKLAQKWHPDNYSDDAEKKKAEDKFISIAAAKEVLTDPEKREKFDRGEDPLDPEAQQGGGHPFRGHPFHGFNPFGGDDGFSFKFNFG</sequence>
<dbReference type="Gene3D" id="1.10.287.110">
    <property type="entry name" value="DnaJ domain"/>
    <property type="match status" value="1"/>
</dbReference>
<feature type="repeat" description="TPR" evidence="6">
    <location>
        <begin position="175"/>
        <end position="208"/>
    </location>
</feature>
<evidence type="ECO:0000313" key="12">
    <source>
        <dbReference type="WBParaSite" id="L893_g16928.t1"/>
    </source>
</evidence>
<evidence type="ECO:0000256" key="3">
    <source>
        <dbReference type="ARBA" id="ARBA00022737"/>
    </source>
</evidence>
<evidence type="ECO:0000256" key="8">
    <source>
        <dbReference type="SAM" id="MobiDB-lite"/>
    </source>
</evidence>
<evidence type="ECO:0000256" key="1">
    <source>
        <dbReference type="ARBA" id="ARBA00004319"/>
    </source>
</evidence>
<dbReference type="InterPro" id="IPR011990">
    <property type="entry name" value="TPR-like_helical_dom_sf"/>
</dbReference>
<feature type="region of interest" description="Disordered" evidence="8">
    <location>
        <begin position="439"/>
        <end position="472"/>
    </location>
</feature>
<dbReference type="AlphaFoldDB" id="A0A1I7YJ32"/>
<keyword evidence="4 6" id="KW-0802">TPR repeat</keyword>
<feature type="chain" id="PRO_5009312232" evidence="9">
    <location>
        <begin position="23"/>
        <end position="489"/>
    </location>
</feature>
<dbReference type="PRINTS" id="PR00625">
    <property type="entry name" value="JDOMAIN"/>
</dbReference>
<accession>A0A1I7YJ32</accession>
<dbReference type="PANTHER" id="PTHR44140:SF2">
    <property type="entry name" value="LD25575P"/>
    <property type="match status" value="1"/>
</dbReference>
<keyword evidence="2 9" id="KW-0732">Signal</keyword>
<keyword evidence="7" id="KW-0175">Coiled coil</keyword>
<dbReference type="InterPro" id="IPR019734">
    <property type="entry name" value="TPR_rpt"/>
</dbReference>
<keyword evidence="5" id="KW-0256">Endoplasmic reticulum</keyword>
<dbReference type="FunFam" id="1.25.40.10:FF:000224">
    <property type="entry name" value="DnaJ and TPR domain protein"/>
    <property type="match status" value="1"/>
</dbReference>
<proteinExistence type="predicted"/>
<feature type="domain" description="J" evidence="10">
    <location>
        <begin position="382"/>
        <end position="450"/>
    </location>
</feature>
<evidence type="ECO:0000313" key="11">
    <source>
        <dbReference type="Proteomes" id="UP000095287"/>
    </source>
</evidence>
<dbReference type="GO" id="GO:0051787">
    <property type="term" value="F:misfolded protein binding"/>
    <property type="evidence" value="ECO:0007669"/>
    <property type="project" value="TreeGrafter"/>
</dbReference>
<dbReference type="WBParaSite" id="L893_g16928.t1">
    <property type="protein sequence ID" value="L893_g16928.t1"/>
    <property type="gene ID" value="L893_g16928"/>
</dbReference>
<evidence type="ECO:0000259" key="10">
    <source>
        <dbReference type="PROSITE" id="PS50076"/>
    </source>
</evidence>
<dbReference type="InterPro" id="IPR051727">
    <property type="entry name" value="DnaJ_C3_Co-chaperones"/>
</dbReference>
<evidence type="ECO:0000256" key="2">
    <source>
        <dbReference type="ARBA" id="ARBA00022729"/>
    </source>
</evidence>
<evidence type="ECO:0000256" key="4">
    <source>
        <dbReference type="ARBA" id="ARBA00022803"/>
    </source>
</evidence>
<keyword evidence="3" id="KW-0677">Repeat</keyword>
<dbReference type="CDD" id="cd06257">
    <property type="entry name" value="DnaJ"/>
    <property type="match status" value="1"/>
</dbReference>
<evidence type="ECO:0000256" key="7">
    <source>
        <dbReference type="SAM" id="Coils"/>
    </source>
</evidence>
<dbReference type="PANTHER" id="PTHR44140">
    <property type="entry name" value="LD25575P"/>
    <property type="match status" value="1"/>
</dbReference>
<feature type="signal peptide" evidence="9">
    <location>
        <begin position="1"/>
        <end position="22"/>
    </location>
</feature>
<dbReference type="Proteomes" id="UP000095287">
    <property type="component" value="Unplaced"/>
</dbReference>
<reference evidence="12" key="1">
    <citation type="submission" date="2016-11" db="UniProtKB">
        <authorList>
            <consortium name="WormBaseParasite"/>
        </authorList>
    </citation>
    <scope>IDENTIFICATION</scope>
</reference>
<organism evidence="11 12">
    <name type="scientific">Steinernema glaseri</name>
    <dbReference type="NCBI Taxonomy" id="37863"/>
    <lineage>
        <taxon>Eukaryota</taxon>
        <taxon>Metazoa</taxon>
        <taxon>Ecdysozoa</taxon>
        <taxon>Nematoda</taxon>
        <taxon>Chromadorea</taxon>
        <taxon>Rhabditida</taxon>
        <taxon>Tylenchina</taxon>
        <taxon>Panagrolaimomorpha</taxon>
        <taxon>Strongyloidoidea</taxon>
        <taxon>Steinernematidae</taxon>
        <taxon>Steinernema</taxon>
    </lineage>
</organism>
<dbReference type="PROSITE" id="PS50076">
    <property type="entry name" value="DNAJ_2"/>
    <property type="match status" value="1"/>
</dbReference>
<dbReference type="PROSITE" id="PS50005">
    <property type="entry name" value="TPR"/>
    <property type="match status" value="6"/>
</dbReference>
<evidence type="ECO:0000256" key="9">
    <source>
        <dbReference type="SAM" id="SignalP"/>
    </source>
</evidence>
<feature type="repeat" description="TPR" evidence="6">
    <location>
        <begin position="209"/>
        <end position="242"/>
    </location>
</feature>
<feature type="repeat" description="TPR" evidence="6">
    <location>
        <begin position="95"/>
        <end position="128"/>
    </location>
</feature>
<comment type="subcellular location">
    <subcellularLocation>
        <location evidence="1">Endoplasmic reticulum lumen</location>
    </subcellularLocation>
</comment>
<dbReference type="InterPro" id="IPR036869">
    <property type="entry name" value="J_dom_sf"/>
</dbReference>
<dbReference type="Pfam" id="PF00226">
    <property type="entry name" value="DnaJ"/>
    <property type="match status" value="1"/>
</dbReference>
<name>A0A1I7YJ32_9BILA</name>
<dbReference type="Pfam" id="PF13181">
    <property type="entry name" value="TPR_8"/>
    <property type="match status" value="1"/>
</dbReference>
<dbReference type="GO" id="GO:0034975">
    <property type="term" value="P:protein folding in endoplasmic reticulum"/>
    <property type="evidence" value="ECO:0007669"/>
    <property type="project" value="TreeGrafter"/>
</dbReference>
<dbReference type="GO" id="GO:0051087">
    <property type="term" value="F:protein-folding chaperone binding"/>
    <property type="evidence" value="ECO:0007669"/>
    <property type="project" value="TreeGrafter"/>
</dbReference>
<feature type="repeat" description="TPR" evidence="6">
    <location>
        <begin position="61"/>
        <end position="94"/>
    </location>
</feature>
<dbReference type="FunFam" id="1.10.287.110:FF:000015">
    <property type="entry name" value="dnaJ homolog subfamily C member 3"/>
    <property type="match status" value="1"/>
</dbReference>
<dbReference type="Gene3D" id="1.25.40.10">
    <property type="entry name" value="Tetratricopeptide repeat domain"/>
    <property type="match status" value="1"/>
</dbReference>
<evidence type="ECO:0000256" key="6">
    <source>
        <dbReference type="PROSITE-ProRule" id="PRU00339"/>
    </source>
</evidence>
<feature type="repeat" description="TPR" evidence="6">
    <location>
        <begin position="328"/>
        <end position="361"/>
    </location>
</feature>
<dbReference type="SUPFAM" id="SSF48452">
    <property type="entry name" value="TPR-like"/>
    <property type="match status" value="1"/>
</dbReference>